<gene>
    <name evidence="8" type="ORF">ER308_14475</name>
</gene>
<evidence type="ECO:0000259" key="6">
    <source>
        <dbReference type="Pfam" id="PF02852"/>
    </source>
</evidence>
<dbReference type="Pfam" id="PF02852">
    <property type="entry name" value="Pyr_redox_dim"/>
    <property type="match status" value="1"/>
</dbReference>
<keyword evidence="2" id="KW-0285">Flavoprotein</keyword>
<evidence type="ECO:0000256" key="3">
    <source>
        <dbReference type="ARBA" id="ARBA00022827"/>
    </source>
</evidence>
<evidence type="ECO:0000313" key="9">
    <source>
        <dbReference type="Proteomes" id="UP000291469"/>
    </source>
</evidence>
<dbReference type="EMBL" id="CP036402">
    <property type="protein sequence ID" value="QBI20643.1"/>
    <property type="molecule type" value="Genomic_DNA"/>
</dbReference>
<feature type="binding site" evidence="5">
    <location>
        <position position="311"/>
    </location>
    <ligand>
        <name>FAD</name>
        <dbReference type="ChEBI" id="CHEBI:57692"/>
    </ligand>
</feature>
<dbReference type="RefSeq" id="WP_131155638.1">
    <property type="nucleotide sequence ID" value="NZ_CP036402.1"/>
</dbReference>
<dbReference type="SUPFAM" id="SSF55424">
    <property type="entry name" value="FAD/NAD-linked reductases, dimerisation (C-terminal) domain"/>
    <property type="match status" value="1"/>
</dbReference>
<name>A0A411YHE0_9ACTN</name>
<dbReference type="InterPro" id="IPR004099">
    <property type="entry name" value="Pyr_nucl-diS_OxRdtase_dimer"/>
</dbReference>
<dbReference type="OrthoDB" id="4678789at2"/>
<dbReference type="NCBIfam" id="NF005883">
    <property type="entry name" value="PRK07845.1"/>
    <property type="match status" value="1"/>
</dbReference>
<keyword evidence="9" id="KW-1185">Reference proteome</keyword>
<feature type="binding site" evidence="5">
    <location>
        <begin position="183"/>
        <end position="190"/>
    </location>
    <ligand>
        <name>NAD(+)</name>
        <dbReference type="ChEBI" id="CHEBI:57540"/>
    </ligand>
</feature>
<feature type="binding site" evidence="5">
    <location>
        <position position="47"/>
    </location>
    <ligand>
        <name>FAD</name>
        <dbReference type="ChEBI" id="CHEBI:57692"/>
    </ligand>
</feature>
<evidence type="ECO:0000256" key="4">
    <source>
        <dbReference type="ARBA" id="ARBA00023002"/>
    </source>
</evidence>
<dbReference type="PRINTS" id="PR00411">
    <property type="entry name" value="PNDRDTASEI"/>
</dbReference>
<evidence type="ECO:0000256" key="5">
    <source>
        <dbReference type="PIRSR" id="PIRSR000350-3"/>
    </source>
</evidence>
<evidence type="ECO:0000259" key="7">
    <source>
        <dbReference type="Pfam" id="PF07992"/>
    </source>
</evidence>
<dbReference type="InterPro" id="IPR001100">
    <property type="entry name" value="Pyr_nuc-diS_OxRdtase"/>
</dbReference>
<keyword evidence="4" id="KW-0560">Oxidoreductase</keyword>
<reference evidence="8 9" key="1">
    <citation type="submission" date="2019-01" db="EMBL/GenBank/DDBJ databases">
        <title>Egibacter rhizosphaerae EGI 80759T.</title>
        <authorList>
            <person name="Chen D.-D."/>
            <person name="Tian Y."/>
            <person name="Jiao J.-Y."/>
            <person name="Zhang X.-T."/>
            <person name="Zhang Y.-G."/>
            <person name="Zhang Y."/>
            <person name="Xiao M."/>
            <person name="Shu W.-S."/>
            <person name="Li W.-J."/>
        </authorList>
    </citation>
    <scope>NUCLEOTIDE SEQUENCE [LARGE SCALE GENOMIC DNA]</scope>
    <source>
        <strain evidence="8 9">EGI 80759</strain>
    </source>
</reference>
<evidence type="ECO:0000256" key="1">
    <source>
        <dbReference type="ARBA" id="ARBA00007532"/>
    </source>
</evidence>
<dbReference type="Gene3D" id="3.30.390.30">
    <property type="match status" value="1"/>
</dbReference>
<dbReference type="PIRSF" id="PIRSF000350">
    <property type="entry name" value="Mercury_reductase_MerA"/>
    <property type="match status" value="1"/>
</dbReference>
<evidence type="ECO:0000256" key="2">
    <source>
        <dbReference type="ARBA" id="ARBA00022630"/>
    </source>
</evidence>
<proteinExistence type="inferred from homology"/>
<dbReference type="SUPFAM" id="SSF51905">
    <property type="entry name" value="FAD/NAD(P)-binding domain"/>
    <property type="match status" value="1"/>
</dbReference>
<dbReference type="InterPro" id="IPR023753">
    <property type="entry name" value="FAD/NAD-binding_dom"/>
</dbReference>
<dbReference type="GO" id="GO:0050660">
    <property type="term" value="F:flavin adenine dinucleotide binding"/>
    <property type="evidence" value="ECO:0007669"/>
    <property type="project" value="TreeGrafter"/>
</dbReference>
<organism evidence="8 9">
    <name type="scientific">Egibacter rhizosphaerae</name>
    <dbReference type="NCBI Taxonomy" id="1670831"/>
    <lineage>
        <taxon>Bacteria</taxon>
        <taxon>Bacillati</taxon>
        <taxon>Actinomycetota</taxon>
        <taxon>Nitriliruptoria</taxon>
        <taxon>Egibacterales</taxon>
        <taxon>Egibacteraceae</taxon>
        <taxon>Egibacter</taxon>
    </lineage>
</organism>
<feature type="binding site" evidence="5">
    <location>
        <position position="270"/>
    </location>
    <ligand>
        <name>NAD(+)</name>
        <dbReference type="ChEBI" id="CHEBI:57540"/>
    </ligand>
</feature>
<comment type="similarity">
    <text evidence="1">Belongs to the class-I pyridine nucleotide-disulfide oxidoreductase family.</text>
</comment>
<dbReference type="PRINTS" id="PR00368">
    <property type="entry name" value="FADPNR"/>
</dbReference>
<protein>
    <submittedName>
        <fullName evidence="8">NAD(P)H-quinone dehydrogenase</fullName>
    </submittedName>
</protein>
<dbReference type="FunFam" id="3.30.390.30:FF:000001">
    <property type="entry name" value="Dihydrolipoyl dehydrogenase"/>
    <property type="match status" value="1"/>
</dbReference>
<keyword evidence="5" id="KW-0547">Nucleotide-binding</keyword>
<feature type="domain" description="FAD/NAD(P)-binding" evidence="7">
    <location>
        <begin position="1"/>
        <end position="326"/>
    </location>
</feature>
<dbReference type="InterPro" id="IPR036188">
    <property type="entry name" value="FAD/NAD-bd_sf"/>
</dbReference>
<evidence type="ECO:0000313" key="8">
    <source>
        <dbReference type="EMBL" id="QBI20643.1"/>
    </source>
</evidence>
<feature type="binding site" evidence="5">
    <location>
        <begin position="146"/>
        <end position="148"/>
    </location>
    <ligand>
        <name>FAD</name>
        <dbReference type="ChEBI" id="CHEBI:57692"/>
    </ligand>
</feature>
<feature type="domain" description="Pyridine nucleotide-disulphide oxidoreductase dimerisation" evidence="6">
    <location>
        <begin position="346"/>
        <end position="455"/>
    </location>
</feature>
<dbReference type="AlphaFoldDB" id="A0A411YHE0"/>
<dbReference type="PANTHER" id="PTHR43014">
    <property type="entry name" value="MERCURIC REDUCTASE"/>
    <property type="match status" value="1"/>
</dbReference>
<dbReference type="Pfam" id="PF07992">
    <property type="entry name" value="Pyr_redox_2"/>
    <property type="match status" value="1"/>
</dbReference>
<dbReference type="Proteomes" id="UP000291469">
    <property type="component" value="Chromosome"/>
</dbReference>
<keyword evidence="3 5" id="KW-0274">FAD</keyword>
<dbReference type="PANTHER" id="PTHR43014:SF1">
    <property type="entry name" value="NAD(P)H DEHYDROGENASE (QUINONE)"/>
    <property type="match status" value="1"/>
</dbReference>
<dbReference type="KEGG" id="erz:ER308_14475"/>
<keyword evidence="5" id="KW-0520">NAD</keyword>
<sequence>MRIVIIGGGPGGYEAALVAAEHGADVTLISREGLGGNSVLWDCVPSKALIVSAEAMGWMQSAKRLGVRLEGGHDLATRTEIDMNAVMDRVQGLAFNQSADISKKVGRTGVEIIEAEARLLDPQTVEVEHRGGRSYRVSADIVLIATGSNPRTLPGCEPDGDRVFTSRELYDLRELPERLIVIGSGATGAEYAHAFARFGSEVHLISSRDQILPSEDPDAAAVIEDSFERWGMVIHRRKRAADIERGADGVRVETTEGEWVEGTHALFCIGQIPASGGLGLAAAGVHVTDRDAIPVDGVSRTNVPTVYAAGDVTGSMMLASTAAMQGRNAMWHALGQAVTPFRDDAVAKCIFTEPEVATVGMTAEDIAQSQVPVRTVSLPIARNPRAKMRELSEGFIKLHAMAGSGLVLGGAVVSAQASDLIAPVSVAVHNRLSVQQLAYAFTVYPSISGSLQEAARQLMDRA</sequence>
<dbReference type="Gene3D" id="3.50.50.60">
    <property type="entry name" value="FAD/NAD(P)-binding domain"/>
    <property type="match status" value="2"/>
</dbReference>
<comment type="cofactor">
    <cofactor evidence="5">
        <name>FAD</name>
        <dbReference type="ChEBI" id="CHEBI:57692"/>
    </cofactor>
    <text evidence="5">Binds 1 FAD per subunit.</text>
</comment>
<dbReference type="GO" id="GO:0003955">
    <property type="term" value="F:NAD(P)H dehydrogenase (quinone) activity"/>
    <property type="evidence" value="ECO:0007669"/>
    <property type="project" value="TreeGrafter"/>
</dbReference>
<accession>A0A411YHE0</accession>
<dbReference type="InterPro" id="IPR016156">
    <property type="entry name" value="FAD/NAD-linked_Rdtase_dimer_sf"/>
</dbReference>